<dbReference type="EMBL" id="VSWD01000002">
    <property type="protein sequence ID" value="KAK3107089.1"/>
    <property type="molecule type" value="Genomic_DNA"/>
</dbReference>
<reference evidence="1" key="1">
    <citation type="submission" date="2019-08" db="EMBL/GenBank/DDBJ databases">
        <title>The improved chromosome-level genome for the pearl oyster Pinctada fucata martensii using PacBio sequencing and Hi-C.</title>
        <authorList>
            <person name="Zheng Z."/>
        </authorList>
    </citation>
    <scope>NUCLEOTIDE SEQUENCE</scope>
    <source>
        <strain evidence="1">ZZ-2019</strain>
        <tissue evidence="1">Adductor muscle</tissue>
    </source>
</reference>
<proteinExistence type="predicted"/>
<dbReference type="AlphaFoldDB" id="A0AA89CAL0"/>
<organism evidence="1 2">
    <name type="scientific">Pinctada imbricata</name>
    <name type="common">Atlantic pearl-oyster</name>
    <name type="synonym">Pinctada martensii</name>
    <dbReference type="NCBI Taxonomy" id="66713"/>
    <lineage>
        <taxon>Eukaryota</taxon>
        <taxon>Metazoa</taxon>
        <taxon>Spiralia</taxon>
        <taxon>Lophotrochozoa</taxon>
        <taxon>Mollusca</taxon>
        <taxon>Bivalvia</taxon>
        <taxon>Autobranchia</taxon>
        <taxon>Pteriomorphia</taxon>
        <taxon>Pterioida</taxon>
        <taxon>Pterioidea</taxon>
        <taxon>Pteriidae</taxon>
        <taxon>Pinctada</taxon>
    </lineage>
</organism>
<evidence type="ECO:0000313" key="1">
    <source>
        <dbReference type="EMBL" id="KAK3107089.1"/>
    </source>
</evidence>
<accession>A0AA89CAL0</accession>
<comment type="caution">
    <text evidence="1">The sequence shown here is derived from an EMBL/GenBank/DDBJ whole genome shotgun (WGS) entry which is preliminary data.</text>
</comment>
<sequence>MAATENSTLLQTLLAKVNALQEKLDNVPSPRQSSKLQVPKDCQKVERRKRALAAICWSPSTKKDVEGILNPSFTSPEKSDDELGGRYRIPFIWESSTLARKKRALDEKYRNDVLKTDQARRQLCFVTDHPSESILKTPPKDSPTWVISSRYEG</sequence>
<dbReference type="Proteomes" id="UP001186944">
    <property type="component" value="Unassembled WGS sequence"/>
</dbReference>
<evidence type="ECO:0000313" key="2">
    <source>
        <dbReference type="Proteomes" id="UP001186944"/>
    </source>
</evidence>
<protein>
    <submittedName>
        <fullName evidence="1">Uncharacterized protein</fullName>
    </submittedName>
</protein>
<keyword evidence="2" id="KW-1185">Reference proteome</keyword>
<name>A0AA89CAL0_PINIB</name>
<gene>
    <name evidence="1" type="ORF">FSP39_006898</name>
</gene>